<evidence type="ECO:0000313" key="3">
    <source>
        <dbReference type="EMBL" id="GGB35126.1"/>
    </source>
</evidence>
<gene>
    <name evidence="3" type="ORF">GCM10011502_05260</name>
</gene>
<dbReference type="SUPFAM" id="SSF53474">
    <property type="entry name" value="alpha/beta-Hydrolases"/>
    <property type="match status" value="1"/>
</dbReference>
<proteinExistence type="predicted"/>
<organism evidence="3 4">
    <name type="scientific">Oceanisphaera marina</name>
    <dbReference type="NCBI Taxonomy" id="2017550"/>
    <lineage>
        <taxon>Bacteria</taxon>
        <taxon>Pseudomonadati</taxon>
        <taxon>Pseudomonadota</taxon>
        <taxon>Gammaproteobacteria</taxon>
        <taxon>Aeromonadales</taxon>
        <taxon>Aeromonadaceae</taxon>
        <taxon>Oceanisphaera</taxon>
    </lineage>
</organism>
<feature type="signal peptide" evidence="1">
    <location>
        <begin position="1"/>
        <end position="28"/>
    </location>
</feature>
<keyword evidence="1" id="KW-0732">Signal</keyword>
<feature type="domain" description="AB hydrolase-1" evidence="2">
    <location>
        <begin position="151"/>
        <end position="205"/>
    </location>
</feature>
<reference evidence="4" key="1">
    <citation type="journal article" date="2019" name="Int. J. Syst. Evol. Microbiol.">
        <title>The Global Catalogue of Microorganisms (GCM) 10K type strain sequencing project: providing services to taxonomists for standard genome sequencing and annotation.</title>
        <authorList>
            <consortium name="The Broad Institute Genomics Platform"/>
            <consortium name="The Broad Institute Genome Sequencing Center for Infectious Disease"/>
            <person name="Wu L."/>
            <person name="Ma J."/>
        </authorList>
    </citation>
    <scope>NUCLEOTIDE SEQUENCE [LARGE SCALE GENOMIC DNA]</scope>
    <source>
        <strain evidence="4">CGMCC 1.15923</strain>
    </source>
</reference>
<evidence type="ECO:0000259" key="2">
    <source>
        <dbReference type="Pfam" id="PF00561"/>
    </source>
</evidence>
<accession>A0ABQ1IEB8</accession>
<dbReference type="PROSITE" id="PS51257">
    <property type="entry name" value="PROKAR_LIPOPROTEIN"/>
    <property type="match status" value="1"/>
</dbReference>
<protein>
    <submittedName>
        <fullName evidence="3">Alpha/beta hydrolase</fullName>
    </submittedName>
</protein>
<comment type="caution">
    <text evidence="3">The sequence shown here is derived from an EMBL/GenBank/DDBJ whole genome shotgun (WGS) entry which is preliminary data.</text>
</comment>
<name>A0ABQ1IEB8_9GAMM</name>
<dbReference type="Proteomes" id="UP000646152">
    <property type="component" value="Unassembled WGS sequence"/>
</dbReference>
<dbReference type="EMBL" id="BMKE01000003">
    <property type="protein sequence ID" value="GGB35126.1"/>
    <property type="molecule type" value="Genomic_DNA"/>
</dbReference>
<keyword evidence="4" id="KW-1185">Reference proteome</keyword>
<feature type="chain" id="PRO_5045118157" evidence="1">
    <location>
        <begin position="29"/>
        <end position="284"/>
    </location>
</feature>
<dbReference type="InterPro" id="IPR000073">
    <property type="entry name" value="AB_hydrolase_1"/>
</dbReference>
<dbReference type="InterPro" id="IPR029058">
    <property type="entry name" value="AB_hydrolase_fold"/>
</dbReference>
<keyword evidence="3" id="KW-0378">Hydrolase</keyword>
<dbReference type="Gene3D" id="3.40.50.1820">
    <property type="entry name" value="alpha/beta hydrolase"/>
    <property type="match status" value="1"/>
</dbReference>
<dbReference type="Pfam" id="PF00561">
    <property type="entry name" value="Abhydrolase_1"/>
    <property type="match status" value="1"/>
</dbReference>
<dbReference type="GO" id="GO:0016787">
    <property type="term" value="F:hydrolase activity"/>
    <property type="evidence" value="ECO:0007669"/>
    <property type="project" value="UniProtKB-KW"/>
</dbReference>
<evidence type="ECO:0000313" key="4">
    <source>
        <dbReference type="Proteomes" id="UP000646152"/>
    </source>
</evidence>
<dbReference type="RefSeq" id="WP_188628540.1">
    <property type="nucleotide sequence ID" value="NZ_BMKE01000003.1"/>
</dbReference>
<sequence length="284" mass="30804">MLPIKVRQGRKRFVAVALCVFLSGCVGADLQARRAASAMTATEAGWQRSNLDGGPFVLAAFVPPDLQQAEVLTIYIEGDGLAWINTSTPSSNPTPLNPLALKLALRDPSGTAVYLARPCQFVSGEDKRGCQRQYWTEQRFAPEVIAASLSAIEQLKQRFGAQRVVLVGYSGGGAVASLVAAQRQDVERLITVAGNLDHRTWTLEQRLSPLEGSLNAADAWMQLQAVPQTHFVGARDGVIGVSVALAYAERFVPSAPLSIKVMPTFDHHCCWVEQWPILLESIVP</sequence>
<evidence type="ECO:0000256" key="1">
    <source>
        <dbReference type="SAM" id="SignalP"/>
    </source>
</evidence>